<sequence length="182" mass="21327">MNDKSAPGISNISYKLIKKAVKSKDETKKISLITDEFFDINDIKINEEKSEIIIVNPEDSNKNERFLKIRKNKDKVFTNKGSELIRILGIWFKVDKGDKHTELIVKKKILTILGAIRRKRITYVQAIYIINAVLLPRLEYKLKTTIWEDKKYEEIFRPVMKVVKHKARLPVKCHDNILLHLA</sequence>
<dbReference type="VEuPathDB" id="FungiDB:FUN_022398"/>
<dbReference type="AlphaFoldDB" id="A0A2N1N288"/>
<comment type="caution">
    <text evidence="1">The sequence shown here is derived from an EMBL/GenBank/DDBJ whole genome shotgun (WGS) entry which is preliminary data.</text>
</comment>
<dbReference type="Proteomes" id="UP000233469">
    <property type="component" value="Unassembled WGS sequence"/>
</dbReference>
<organism evidence="1 2">
    <name type="scientific">Rhizophagus irregularis</name>
    <dbReference type="NCBI Taxonomy" id="588596"/>
    <lineage>
        <taxon>Eukaryota</taxon>
        <taxon>Fungi</taxon>
        <taxon>Fungi incertae sedis</taxon>
        <taxon>Mucoromycota</taxon>
        <taxon>Glomeromycotina</taxon>
        <taxon>Glomeromycetes</taxon>
        <taxon>Glomerales</taxon>
        <taxon>Glomeraceae</taxon>
        <taxon>Rhizophagus</taxon>
    </lineage>
</organism>
<proteinExistence type="predicted"/>
<protein>
    <submittedName>
        <fullName evidence="1">Uncharacterized protein</fullName>
    </submittedName>
</protein>
<dbReference type="VEuPathDB" id="FungiDB:RhiirFUN_018550"/>
<dbReference type="VEuPathDB" id="FungiDB:RhiirA1_467416"/>
<reference evidence="1 2" key="1">
    <citation type="submission" date="2016-04" db="EMBL/GenBank/DDBJ databases">
        <title>Genome analyses suggest a sexual origin of heterokaryosis in a supposedly ancient asexual fungus.</title>
        <authorList>
            <person name="Ropars J."/>
            <person name="Sedzielewska K."/>
            <person name="Noel J."/>
            <person name="Charron P."/>
            <person name="Farinelli L."/>
            <person name="Marton T."/>
            <person name="Kruger M."/>
            <person name="Pelin A."/>
            <person name="Brachmann A."/>
            <person name="Corradi N."/>
        </authorList>
    </citation>
    <scope>NUCLEOTIDE SEQUENCE [LARGE SCALE GENOMIC DNA]</scope>
    <source>
        <strain evidence="1 2">C2</strain>
    </source>
</reference>
<evidence type="ECO:0000313" key="2">
    <source>
        <dbReference type="Proteomes" id="UP000233469"/>
    </source>
</evidence>
<reference evidence="1 2" key="2">
    <citation type="submission" date="2017-10" db="EMBL/GenBank/DDBJ databases">
        <title>Extensive intraspecific genome diversity in a model arbuscular mycorrhizal fungus.</title>
        <authorList>
            <person name="Chen E.C.H."/>
            <person name="Morin E."/>
            <person name="Baudet D."/>
            <person name="Noel J."/>
            <person name="Ndikumana S."/>
            <person name="Charron P."/>
            <person name="St-Onge C."/>
            <person name="Giorgi J."/>
            <person name="Grigoriev I.V."/>
            <person name="Roux C."/>
            <person name="Martin F.M."/>
            <person name="Corradi N."/>
        </authorList>
    </citation>
    <scope>NUCLEOTIDE SEQUENCE [LARGE SCALE GENOMIC DNA]</scope>
    <source>
        <strain evidence="1 2">C2</strain>
    </source>
</reference>
<dbReference type="EMBL" id="LLXL01000895">
    <property type="protein sequence ID" value="PKK67991.1"/>
    <property type="molecule type" value="Genomic_DNA"/>
</dbReference>
<evidence type="ECO:0000313" key="1">
    <source>
        <dbReference type="EMBL" id="PKK67991.1"/>
    </source>
</evidence>
<gene>
    <name evidence="1" type="ORF">RhiirC2_713711</name>
</gene>
<accession>A0A2N1N288</accession>
<name>A0A2N1N288_9GLOM</name>